<evidence type="ECO:0000256" key="3">
    <source>
        <dbReference type="SAM" id="SignalP"/>
    </source>
</evidence>
<protein>
    <submittedName>
        <fullName evidence="5">Diguanylate cyclase (GGDEF) domain-containing protein</fullName>
    </submittedName>
</protein>
<keyword evidence="6" id="KW-1185">Reference proteome</keyword>
<dbReference type="InterPro" id="IPR001638">
    <property type="entry name" value="Solute-binding_3/MltF_N"/>
</dbReference>
<dbReference type="SMART" id="SM00267">
    <property type="entry name" value="GGDEF"/>
    <property type="match status" value="1"/>
</dbReference>
<evidence type="ECO:0000259" key="4">
    <source>
        <dbReference type="PROSITE" id="PS50887"/>
    </source>
</evidence>
<feature type="transmembrane region" description="Helical" evidence="2">
    <location>
        <begin position="514"/>
        <end position="533"/>
    </location>
</feature>
<dbReference type="NCBIfam" id="TIGR00254">
    <property type="entry name" value="GGDEF"/>
    <property type="match status" value="1"/>
</dbReference>
<evidence type="ECO:0000256" key="2">
    <source>
        <dbReference type="SAM" id="Phobius"/>
    </source>
</evidence>
<dbReference type="SUPFAM" id="SSF55785">
    <property type="entry name" value="PYP-like sensor domain (PAS domain)"/>
    <property type="match status" value="1"/>
</dbReference>
<reference evidence="5 6" key="1">
    <citation type="submission" date="2017-02" db="EMBL/GenBank/DDBJ databases">
        <authorList>
            <person name="Peterson S.W."/>
        </authorList>
    </citation>
    <scope>NUCLEOTIDE SEQUENCE [LARGE SCALE GENOMIC DNA]</scope>
    <source>
        <strain evidence="5 6">ATCC 17233</strain>
    </source>
</reference>
<dbReference type="Pfam" id="PF08448">
    <property type="entry name" value="PAS_4"/>
    <property type="match status" value="1"/>
</dbReference>
<organism evidence="5 6">
    <name type="scientific">Eubacterium ruminantium</name>
    <dbReference type="NCBI Taxonomy" id="42322"/>
    <lineage>
        <taxon>Bacteria</taxon>
        <taxon>Bacillati</taxon>
        <taxon>Bacillota</taxon>
        <taxon>Clostridia</taxon>
        <taxon>Eubacteriales</taxon>
        <taxon>Eubacteriaceae</taxon>
        <taxon>Eubacterium</taxon>
    </lineage>
</organism>
<dbReference type="EMBL" id="FUXA01000008">
    <property type="protein sequence ID" value="SJZ70678.1"/>
    <property type="molecule type" value="Genomic_DNA"/>
</dbReference>
<keyword evidence="2" id="KW-0812">Transmembrane</keyword>
<dbReference type="Gene3D" id="3.40.190.10">
    <property type="entry name" value="Periplasmic binding protein-like II"/>
    <property type="match status" value="4"/>
</dbReference>
<evidence type="ECO:0000313" key="6">
    <source>
        <dbReference type="Proteomes" id="UP000189857"/>
    </source>
</evidence>
<feature type="domain" description="GGDEF" evidence="4">
    <location>
        <begin position="1011"/>
        <end position="1136"/>
    </location>
</feature>
<dbReference type="PANTHER" id="PTHR35936">
    <property type="entry name" value="MEMBRANE-BOUND LYTIC MUREIN TRANSGLYCOSYLASE F"/>
    <property type="match status" value="1"/>
</dbReference>
<keyword evidence="2" id="KW-1133">Transmembrane helix</keyword>
<dbReference type="Gene3D" id="3.30.70.270">
    <property type="match status" value="1"/>
</dbReference>
<keyword evidence="1 3" id="KW-0732">Signal</keyword>
<dbReference type="PROSITE" id="PS50887">
    <property type="entry name" value="GGDEF"/>
    <property type="match status" value="1"/>
</dbReference>
<dbReference type="RefSeq" id="WP_078787181.1">
    <property type="nucleotide sequence ID" value="NZ_FMTO01000007.1"/>
</dbReference>
<dbReference type="SUPFAM" id="SSF55073">
    <property type="entry name" value="Nucleotide cyclase"/>
    <property type="match status" value="1"/>
</dbReference>
<dbReference type="InterPro" id="IPR000160">
    <property type="entry name" value="GGDEF_dom"/>
</dbReference>
<dbReference type="InterPro" id="IPR013656">
    <property type="entry name" value="PAS_4"/>
</dbReference>
<feature type="signal peptide" evidence="3">
    <location>
        <begin position="1"/>
        <end position="31"/>
    </location>
</feature>
<dbReference type="CDD" id="cd01949">
    <property type="entry name" value="GGDEF"/>
    <property type="match status" value="1"/>
</dbReference>
<dbReference type="Pfam" id="PF00497">
    <property type="entry name" value="SBP_bac_3"/>
    <property type="match status" value="2"/>
</dbReference>
<proteinExistence type="predicted"/>
<dbReference type="InterPro" id="IPR035965">
    <property type="entry name" value="PAS-like_dom_sf"/>
</dbReference>
<sequence length="1136" mass="130213">MKMNKRLKRVIVFFLLFILAFNYIPPSSASAANVDHKVVRVGWFDSSFNYYDKFGRRCGIGYEYQQKVSAYTGWTYEYVEDSWPNLLQMLKNGEIDLLSDVSYRPEREPYMLYPDLPMGTESYYIYIDDENRKVNSANPKSAEGMRIGVNNESIQAEFLKEWAGRYGVKIDIVLLNGEEDESMKMVETGELDGYAAIYTFDSKYDAIPVFRIGGSDYFFAVNKNRSDLLVELNMALSQIQDEDPYFNQKITEDRLYGERTNALLSPNHEDWIKEHGPIRIGYRDDYLPFCDMDNKTGELTGALKDYLAHAENSLNSIHIQFETIAYESTDDAVEALKAGEVDCIFPVYFSTYDADKMEIRLTNPAMKTEMIAIMRSSDKRVLSEYSDLTVAVNEGMRNIETFIMDMYPSVKRKTFPGLNKCYKAVADKKADCVLVSSYRIPAAEKTLNKYDLCTVPTGESVPLSFAVKRWDSELYLIMNKTVLTTKTEEMDAALASYMQFDRNVTVDEFIKENWILVMAILIVVFTVIIILLIQKIKADKTASDQRRMLDEAAEVADLKQTISSLLDNMPGMNFTKDAETGEYLACNQAFAAYAQKKDPSEVVGLKPTDIFDEERAKRFMEDDKVALSMDEPYIFFEDVYDEYGNVKQIKTTKQKYVDANGRLCVLGIFLDVTDSFRISRENSKTKESYEKARSTGHIVTHIAQTLARGYTELYYIDLNTEEFIEYRTDAETGSLYEARRGWHFFEECQDEADLYVYPEDQDFFKNGFDRKTLLATLDRDNTFMMTYRLKSENGPVYTSLKVTRMQDDDRFIIISVTDVDEQMKQRNAIQKIQEEQIAYNRISALAGDFIGIYVIDPENGHYRVLSSTVGFNAFDIPPEGDDFFTASRQESINVVFLDDQSRFLSVMTKENVVSEVERNGIFTLSYRLATDGEPRYVQIKAAMVEEEEGPRLIVGINDIDAQVRQEEEYGKRLAQARIEANIDALTGVKNRNAYRVYEERLNAQIEMNRAPEFAIVILDVNDLKTVNDTLGHKAGDQYLRDACKVICTIFKRSPVFRVGGDEFCVLAQGDDYGRLDELVELMNEHNDEAIENGGVVVALGVSRYKQDSKVASVYERADQRMYENKSGLKAKKKNRG</sequence>
<dbReference type="InterPro" id="IPR043128">
    <property type="entry name" value="Rev_trsase/Diguanyl_cyclase"/>
</dbReference>
<feature type="chain" id="PRO_5010549929" evidence="3">
    <location>
        <begin position="32"/>
        <end position="1136"/>
    </location>
</feature>
<dbReference type="InterPro" id="IPR029787">
    <property type="entry name" value="Nucleotide_cyclase"/>
</dbReference>
<dbReference type="SUPFAM" id="SSF53850">
    <property type="entry name" value="Periplasmic binding protein-like II"/>
    <property type="match status" value="2"/>
</dbReference>
<dbReference type="SMART" id="SM00062">
    <property type="entry name" value="PBPb"/>
    <property type="match status" value="2"/>
</dbReference>
<name>A0A1T4MVK3_9FIRM</name>
<dbReference type="Pfam" id="PF00990">
    <property type="entry name" value="GGDEF"/>
    <property type="match status" value="1"/>
</dbReference>
<dbReference type="Proteomes" id="UP000189857">
    <property type="component" value="Unassembled WGS sequence"/>
</dbReference>
<evidence type="ECO:0000256" key="1">
    <source>
        <dbReference type="ARBA" id="ARBA00022729"/>
    </source>
</evidence>
<dbReference type="OrthoDB" id="1762483at2"/>
<accession>A0A1T4MVK3</accession>
<dbReference type="AlphaFoldDB" id="A0A1T4MVK3"/>
<keyword evidence="2" id="KW-0472">Membrane</keyword>
<evidence type="ECO:0000313" key="5">
    <source>
        <dbReference type="EMBL" id="SJZ70678.1"/>
    </source>
</evidence>
<dbReference type="Gene3D" id="3.30.450.20">
    <property type="entry name" value="PAS domain"/>
    <property type="match status" value="1"/>
</dbReference>
<gene>
    <name evidence="5" type="ORF">SAMN02745110_01335</name>
</gene>